<dbReference type="InterPro" id="IPR011047">
    <property type="entry name" value="Quinoprotein_ADH-like_sf"/>
</dbReference>
<evidence type="ECO:0000313" key="3">
    <source>
        <dbReference type="Proteomes" id="UP001620626"/>
    </source>
</evidence>
<keyword evidence="3" id="KW-1185">Reference proteome</keyword>
<dbReference type="InterPro" id="IPR015943">
    <property type="entry name" value="WD40/YVTN_repeat-like_dom_sf"/>
</dbReference>
<dbReference type="InterPro" id="IPR052091">
    <property type="entry name" value="Beta-ala_Activ/Resist"/>
</dbReference>
<dbReference type="SUPFAM" id="SSF56801">
    <property type="entry name" value="Acetyl-CoA synthetase-like"/>
    <property type="match status" value="1"/>
</dbReference>
<dbReference type="Pfam" id="PF00501">
    <property type="entry name" value="AMP-binding"/>
    <property type="match status" value="1"/>
</dbReference>
<proteinExistence type="predicted"/>
<dbReference type="AlphaFoldDB" id="A0ABD2LJI3"/>
<dbReference type="EMBL" id="JBICBT010000407">
    <property type="protein sequence ID" value="KAL3114820.1"/>
    <property type="molecule type" value="Genomic_DNA"/>
</dbReference>
<sequence length="1176" mass="129820">MLFSRDSFHVHQSFRVNELLLPSSSSSSASSITHKSGTIFDQAQQIANAIQRQQKQQQRIATHLNNCYCQLIAIVAPKSAFLASIVIGVLKSGNAFAIFEPGPANVLERRFARFRIRLALFDAASLSQDEAAQFVGTKFVDDDDYCGTFGRLKIGHFATNCAKDNAIDDNGTTTNSTTITDFTPIAYAIQTSGSTGIPKVVLVPFSAILPNVYDFIVRFSIGTSSTVLFGTQTNFDPSMVELFVAMCAGAELVIPSSNWLFNGHCATIFLGDFRLTFVQLTPAVLQCLSTDILRHIFGPNSPIQTLLIGGDNFPLNLVKNHMTKSCPMAVFNVYGLTEVSCWASVHRFELADINKYPHNLVPIGQPLMGTRLEIGADGILLVHGRRCAINFEQFNNKDGTAPTPTGDIAFEAPFAGDNDDDAKDGGTKMQKKCHIFLRGRHKPNSMLPMAADTENEVLAACPQIVFAKLLYVDNCRFLFVDHLDGVSALPEAQLRTKLAKIQWPTRTFWNIDRQRRLTENGKIDEHFLRQFILSEYRGQISLQKFLEKRFGIVPDSDEIRHSTLRSLGIGSLEAAELAFLLQHNKRRHPTLITPNDDDNYAVETFRFLLDERHTLGQFLCKFSLMIDENAANGGGDGHQQQLANAVNNDHDLQLQISPTKFDIDEKWAQNLGKCIDGTPIYHDGIVYAASHSGTLKGVHLATGISSISLHFPGDRFEAGCFVSADGTNLLAFGGFAGIMRVFDLQQPEECHHQPIVTVNCGAEIRMAPVFAGADNDDDKDHDEDGTKITRLFWGSYDGHIWKLDITCTNANNGTNLAERRFTVVVAKFDASRHGFLRTNPLLIMISPNNQISTSPPLFAIFGTLNGTLYAVSCKEFNSILWFLRMDSPIFAAPIAFIGHCLSLSVKGQLLLVEPENGHIISAFSALSNYGHQFFDSPTPLIGDANQIDAAKQQQQHLLLISAGANSLLLLSYNYRNESAPTQSDYGKAADYSNNVRSPAAAGGFSVLRRFLVPCQSAAGECIVRRPILFEQQQQRRFAFLLTNKGTLFRLWLDDELLLSLPSPSSLLPYPHPTGNNKDDSALPSPATCGGTVVARPPPAVLLLLDCVFTMDQQQLETFGHPLLLRHHDNCCDYASSTTTRQHDDAVDDPPFVVVFGARDDLLRARFCVPRPRHSSQ</sequence>
<dbReference type="Gene3D" id="2.130.10.10">
    <property type="entry name" value="YVTN repeat-like/Quinoprotein amine dehydrogenase"/>
    <property type="match status" value="1"/>
</dbReference>
<dbReference type="Proteomes" id="UP001620626">
    <property type="component" value="Unassembled WGS sequence"/>
</dbReference>
<dbReference type="SUPFAM" id="SSF50998">
    <property type="entry name" value="Quinoprotein alcohol dehydrogenase-like"/>
    <property type="match status" value="1"/>
</dbReference>
<name>A0ABD2LJI3_9BILA</name>
<protein>
    <recommendedName>
        <fullName evidence="1">AMP-dependent synthetase/ligase domain-containing protein</fullName>
    </recommendedName>
</protein>
<gene>
    <name evidence="2" type="ORF">niasHT_014634</name>
</gene>
<reference evidence="2 3" key="1">
    <citation type="submission" date="2024-10" db="EMBL/GenBank/DDBJ databases">
        <authorList>
            <person name="Kim D."/>
        </authorList>
    </citation>
    <scope>NUCLEOTIDE SEQUENCE [LARGE SCALE GENOMIC DNA]</scope>
    <source>
        <strain evidence="2">BH-2024</strain>
    </source>
</reference>
<dbReference type="InterPro" id="IPR000873">
    <property type="entry name" value="AMP-dep_synth/lig_dom"/>
</dbReference>
<dbReference type="PANTHER" id="PTHR44394">
    <property type="entry name" value="BETA-ALANINE-ACTIVATING ENZYME"/>
    <property type="match status" value="1"/>
</dbReference>
<evidence type="ECO:0000313" key="2">
    <source>
        <dbReference type="EMBL" id="KAL3114820.1"/>
    </source>
</evidence>
<comment type="caution">
    <text evidence="2">The sequence shown here is derived from an EMBL/GenBank/DDBJ whole genome shotgun (WGS) entry which is preliminary data.</text>
</comment>
<feature type="domain" description="AMP-dependent synthetase/ligase" evidence="1">
    <location>
        <begin position="70"/>
        <end position="374"/>
    </location>
</feature>
<dbReference type="Gene3D" id="3.40.50.12780">
    <property type="entry name" value="N-terminal domain of ligase-like"/>
    <property type="match status" value="1"/>
</dbReference>
<accession>A0ABD2LJI3</accession>
<organism evidence="2 3">
    <name type="scientific">Heterodera trifolii</name>
    <dbReference type="NCBI Taxonomy" id="157864"/>
    <lineage>
        <taxon>Eukaryota</taxon>
        <taxon>Metazoa</taxon>
        <taxon>Ecdysozoa</taxon>
        <taxon>Nematoda</taxon>
        <taxon>Chromadorea</taxon>
        <taxon>Rhabditida</taxon>
        <taxon>Tylenchina</taxon>
        <taxon>Tylenchomorpha</taxon>
        <taxon>Tylenchoidea</taxon>
        <taxon>Heteroderidae</taxon>
        <taxon>Heteroderinae</taxon>
        <taxon>Heterodera</taxon>
    </lineage>
</organism>
<evidence type="ECO:0000259" key="1">
    <source>
        <dbReference type="Pfam" id="PF00501"/>
    </source>
</evidence>
<dbReference type="InterPro" id="IPR042099">
    <property type="entry name" value="ANL_N_sf"/>
</dbReference>
<dbReference type="PANTHER" id="PTHR44394:SF1">
    <property type="entry name" value="BETA-ALANINE-ACTIVATING ENZYME"/>
    <property type="match status" value="1"/>
</dbReference>